<dbReference type="Proteomes" id="UP000607653">
    <property type="component" value="Unassembled WGS sequence"/>
</dbReference>
<comment type="subcellular location">
    <subcellularLocation>
        <location evidence="1">Nucleus</location>
    </subcellularLocation>
</comment>
<evidence type="ECO:0000259" key="5">
    <source>
        <dbReference type="Pfam" id="PF04873"/>
    </source>
</evidence>
<accession>A0A822ZS80</accession>
<dbReference type="Gene3D" id="1.10.3180.10">
    <property type="entry name" value="DNA-binding domain of EIN3-like"/>
    <property type="match status" value="1"/>
</dbReference>
<reference evidence="6 7" key="1">
    <citation type="journal article" date="2020" name="Mol. Biol. Evol.">
        <title>Distinct Expression and Methylation Patterns for Genes with Different Fates following a Single Whole-Genome Duplication in Flowering Plants.</title>
        <authorList>
            <person name="Shi T."/>
            <person name="Rahmani R.S."/>
            <person name="Gugger P.F."/>
            <person name="Wang M."/>
            <person name="Li H."/>
            <person name="Zhang Y."/>
            <person name="Li Z."/>
            <person name="Wang Q."/>
            <person name="Van de Peer Y."/>
            <person name="Marchal K."/>
            <person name="Chen J."/>
        </authorList>
    </citation>
    <scope>NUCLEOTIDE SEQUENCE [LARGE SCALE GENOMIC DNA]</scope>
    <source>
        <tissue evidence="6">Leaf</tissue>
    </source>
</reference>
<comment type="caution">
    <text evidence="6">The sequence shown here is derived from an EMBL/GenBank/DDBJ whole genome shotgun (WGS) entry which is preliminary data.</text>
</comment>
<comment type="similarity">
    <text evidence="2">Belongs to the EIN3 family.</text>
</comment>
<keyword evidence="7" id="KW-1185">Reference proteome</keyword>
<dbReference type="EMBL" id="DUZY01000008">
    <property type="protein sequence ID" value="DAD47723.1"/>
    <property type="molecule type" value="Genomic_DNA"/>
</dbReference>
<evidence type="ECO:0000256" key="2">
    <source>
        <dbReference type="ARBA" id="ARBA00009416"/>
    </source>
</evidence>
<evidence type="ECO:0000256" key="4">
    <source>
        <dbReference type="ARBA" id="ARBA00023242"/>
    </source>
</evidence>
<dbReference type="PANTHER" id="PTHR33305">
    <property type="entry name" value="ETHYLENE INSENSITIVE 3-LIKE 2 PROTEIN"/>
    <property type="match status" value="1"/>
</dbReference>
<keyword evidence="3" id="KW-0936">Ethylene signaling pathway</keyword>
<evidence type="ECO:0000313" key="6">
    <source>
        <dbReference type="EMBL" id="DAD47723.1"/>
    </source>
</evidence>
<dbReference type="GO" id="GO:0009873">
    <property type="term" value="P:ethylene-activated signaling pathway"/>
    <property type="evidence" value="ECO:0007669"/>
    <property type="project" value="UniProtKB-KW"/>
</dbReference>
<organism evidence="6 7">
    <name type="scientific">Nelumbo nucifera</name>
    <name type="common">Sacred lotus</name>
    <dbReference type="NCBI Taxonomy" id="4432"/>
    <lineage>
        <taxon>Eukaryota</taxon>
        <taxon>Viridiplantae</taxon>
        <taxon>Streptophyta</taxon>
        <taxon>Embryophyta</taxon>
        <taxon>Tracheophyta</taxon>
        <taxon>Spermatophyta</taxon>
        <taxon>Magnoliopsida</taxon>
        <taxon>Proteales</taxon>
        <taxon>Nelumbonaceae</taxon>
        <taxon>Nelumbo</taxon>
    </lineage>
</organism>
<dbReference type="GO" id="GO:0005634">
    <property type="term" value="C:nucleus"/>
    <property type="evidence" value="ECO:0007669"/>
    <property type="project" value="UniProtKB-SubCell"/>
</dbReference>
<dbReference type="SUPFAM" id="SSF116768">
    <property type="entry name" value="DNA-binding domain of EIN3-like"/>
    <property type="match status" value="1"/>
</dbReference>
<gene>
    <name evidence="6" type="ORF">HUJ06_017660</name>
</gene>
<proteinExistence type="inferred from homology"/>
<protein>
    <recommendedName>
        <fullName evidence="5">Ethylene insensitive 3-like DNA-binding domain-containing protein</fullName>
    </recommendedName>
</protein>
<evidence type="ECO:0000256" key="3">
    <source>
        <dbReference type="ARBA" id="ARBA00022745"/>
    </source>
</evidence>
<evidence type="ECO:0000313" key="7">
    <source>
        <dbReference type="Proteomes" id="UP000607653"/>
    </source>
</evidence>
<dbReference type="InterPro" id="IPR006957">
    <property type="entry name" value="EIN3"/>
</dbReference>
<dbReference type="Pfam" id="PF04873">
    <property type="entry name" value="EIN3_DNA-bd"/>
    <property type="match status" value="1"/>
</dbReference>
<name>A0A822ZS80_NELNU</name>
<feature type="domain" description="Ethylene insensitive 3-like DNA-binding" evidence="5">
    <location>
        <begin position="9"/>
        <end position="49"/>
    </location>
</feature>
<dbReference type="AlphaFoldDB" id="A0A822ZS80"/>
<dbReference type="InterPro" id="IPR023278">
    <property type="entry name" value="Ethylene_insens-like_DNA-bd"/>
</dbReference>
<keyword evidence="4" id="KW-0539">Nucleus</keyword>
<dbReference type="InterPro" id="IPR047091">
    <property type="entry name" value="EIN3-like_DNA-bd"/>
</dbReference>
<dbReference type="GO" id="GO:0003700">
    <property type="term" value="F:DNA-binding transcription factor activity"/>
    <property type="evidence" value="ECO:0007669"/>
    <property type="project" value="InterPro"/>
</dbReference>
<dbReference type="PANTHER" id="PTHR33305:SF53">
    <property type="entry name" value="ETHYLENE INSENSITIVE 3-LIKE 1 PROTEIN"/>
    <property type="match status" value="1"/>
</dbReference>
<sequence length="135" mass="14864">MVAAIAAHRHTLLDLIAKIWKLVRQSKCLQDKMPAKESATWLAIINQEEALYRKLHPESCPLVSSTAGSGSFAISDSNEYDVEGVENDPNVVQECKPHDVNLFNLGMGSAKDGLMVPLLLCIVRKKMNSIGLWSC</sequence>
<evidence type="ECO:0000256" key="1">
    <source>
        <dbReference type="ARBA" id="ARBA00004123"/>
    </source>
</evidence>